<proteinExistence type="predicted"/>
<keyword evidence="4" id="KW-1185">Reference proteome</keyword>
<dbReference type="PANTHER" id="PTHR47976:SF30">
    <property type="entry name" value="RECEPTOR-LIKE SERINE_THREONINE-PROTEIN KINASE"/>
    <property type="match status" value="1"/>
</dbReference>
<name>A0A4S4EBX6_CAMSN</name>
<dbReference type="PROSITE" id="PS50011">
    <property type="entry name" value="PROTEIN_KINASE_DOM"/>
    <property type="match status" value="1"/>
</dbReference>
<dbReference type="InterPro" id="IPR011009">
    <property type="entry name" value="Kinase-like_dom_sf"/>
</dbReference>
<evidence type="ECO:0000313" key="4">
    <source>
        <dbReference type="Proteomes" id="UP000306102"/>
    </source>
</evidence>
<evidence type="ECO:0000256" key="1">
    <source>
        <dbReference type="ARBA" id="ARBA00022729"/>
    </source>
</evidence>
<reference evidence="3 4" key="1">
    <citation type="journal article" date="2018" name="Proc. Natl. Acad. Sci. U.S.A.">
        <title>Draft genome sequence of Camellia sinensis var. sinensis provides insights into the evolution of the tea genome and tea quality.</title>
        <authorList>
            <person name="Wei C."/>
            <person name="Yang H."/>
            <person name="Wang S."/>
            <person name="Zhao J."/>
            <person name="Liu C."/>
            <person name="Gao L."/>
            <person name="Xia E."/>
            <person name="Lu Y."/>
            <person name="Tai Y."/>
            <person name="She G."/>
            <person name="Sun J."/>
            <person name="Cao H."/>
            <person name="Tong W."/>
            <person name="Gao Q."/>
            <person name="Li Y."/>
            <person name="Deng W."/>
            <person name="Jiang X."/>
            <person name="Wang W."/>
            <person name="Chen Q."/>
            <person name="Zhang S."/>
            <person name="Li H."/>
            <person name="Wu J."/>
            <person name="Wang P."/>
            <person name="Li P."/>
            <person name="Shi C."/>
            <person name="Zheng F."/>
            <person name="Jian J."/>
            <person name="Huang B."/>
            <person name="Shan D."/>
            <person name="Shi M."/>
            <person name="Fang C."/>
            <person name="Yue Y."/>
            <person name="Li F."/>
            <person name="Li D."/>
            <person name="Wei S."/>
            <person name="Han B."/>
            <person name="Jiang C."/>
            <person name="Yin Y."/>
            <person name="Xia T."/>
            <person name="Zhang Z."/>
            <person name="Bennetzen J.L."/>
            <person name="Zhao S."/>
            <person name="Wan X."/>
        </authorList>
    </citation>
    <scope>NUCLEOTIDE SEQUENCE [LARGE SCALE GENOMIC DNA]</scope>
    <source>
        <strain evidence="4">cv. Shuchazao</strain>
        <tissue evidence="3">Leaf</tissue>
    </source>
</reference>
<protein>
    <recommendedName>
        <fullName evidence="2">Protein kinase domain-containing protein</fullName>
    </recommendedName>
</protein>
<dbReference type="Proteomes" id="UP000306102">
    <property type="component" value="Unassembled WGS sequence"/>
</dbReference>
<dbReference type="GO" id="GO:0005524">
    <property type="term" value="F:ATP binding"/>
    <property type="evidence" value="ECO:0007669"/>
    <property type="project" value="InterPro"/>
</dbReference>
<dbReference type="AlphaFoldDB" id="A0A4S4EBX6"/>
<dbReference type="PANTHER" id="PTHR47976">
    <property type="entry name" value="G-TYPE LECTIN S-RECEPTOR-LIKE SERINE/THREONINE-PROTEIN KINASE SD2-5"/>
    <property type="match status" value="1"/>
</dbReference>
<keyword evidence="1" id="KW-0732">Signal</keyword>
<sequence>MMRGTPGYLAPKWLSSIITEKVDVHSFRVVVLEMLCGRKNLDRSQPKEDMHLLGLFKSKVEEKRLLDIIDKYNDDMQTHRAKVVEMMRVTVWCLQSDFSRRPSLSVVVKVLKGSVDVQSNLGYSFTPSVASRAITVAGNQKDRIGAATLFASALSGPRAQAAPLATLKVKRDFKQENHQWKDSLYNFTVGVYLLSISPVPRTLEAVVLFADQVKQDEVVDSKILPYLRIDKKEKKSFPRLLEKIQLQRENWSREILGRISLDFSISLTFPRISTVNISGLPFSLEKFFFPLSTKILEIDIPIRVLHGGSDEKMSLQENVIEPAESHLSVTCFPENMNSLSKHKSKSSDKDHTDEAYKVREIDDYEVSFFTHETALMAPPPSMVAIDRNL</sequence>
<feature type="domain" description="Protein kinase" evidence="2">
    <location>
        <begin position="1"/>
        <end position="126"/>
    </location>
</feature>
<dbReference type="GO" id="GO:0004672">
    <property type="term" value="F:protein kinase activity"/>
    <property type="evidence" value="ECO:0007669"/>
    <property type="project" value="InterPro"/>
</dbReference>
<dbReference type="InterPro" id="IPR051343">
    <property type="entry name" value="G-type_lectin_kinases/EP1-like"/>
</dbReference>
<evidence type="ECO:0000313" key="3">
    <source>
        <dbReference type="EMBL" id="THG13728.1"/>
    </source>
</evidence>
<dbReference type="InterPro" id="IPR000719">
    <property type="entry name" value="Prot_kinase_dom"/>
</dbReference>
<evidence type="ECO:0000259" key="2">
    <source>
        <dbReference type="PROSITE" id="PS50011"/>
    </source>
</evidence>
<organism evidence="3 4">
    <name type="scientific">Camellia sinensis var. sinensis</name>
    <name type="common">China tea</name>
    <dbReference type="NCBI Taxonomy" id="542762"/>
    <lineage>
        <taxon>Eukaryota</taxon>
        <taxon>Viridiplantae</taxon>
        <taxon>Streptophyta</taxon>
        <taxon>Embryophyta</taxon>
        <taxon>Tracheophyta</taxon>
        <taxon>Spermatophyta</taxon>
        <taxon>Magnoliopsida</taxon>
        <taxon>eudicotyledons</taxon>
        <taxon>Gunneridae</taxon>
        <taxon>Pentapetalae</taxon>
        <taxon>asterids</taxon>
        <taxon>Ericales</taxon>
        <taxon>Theaceae</taxon>
        <taxon>Camellia</taxon>
    </lineage>
</organism>
<dbReference type="SUPFAM" id="SSF56112">
    <property type="entry name" value="Protein kinase-like (PK-like)"/>
    <property type="match status" value="1"/>
</dbReference>
<gene>
    <name evidence="3" type="ORF">TEA_013142</name>
</gene>
<dbReference type="Gene3D" id="1.10.510.10">
    <property type="entry name" value="Transferase(Phosphotransferase) domain 1"/>
    <property type="match status" value="1"/>
</dbReference>
<dbReference type="EMBL" id="SDRB02005737">
    <property type="protein sequence ID" value="THG13728.1"/>
    <property type="molecule type" value="Genomic_DNA"/>
</dbReference>
<comment type="caution">
    <text evidence="3">The sequence shown here is derived from an EMBL/GenBank/DDBJ whole genome shotgun (WGS) entry which is preliminary data.</text>
</comment>
<accession>A0A4S4EBX6</accession>